<dbReference type="InterPro" id="IPR006311">
    <property type="entry name" value="TAT_signal"/>
</dbReference>
<dbReference type="InterPro" id="IPR015943">
    <property type="entry name" value="WD40/YVTN_repeat-like_dom_sf"/>
</dbReference>
<dbReference type="PIRSF" id="PIRSF028101">
    <property type="entry name" value="UCP028101"/>
    <property type="match status" value="1"/>
</dbReference>
<proteinExistence type="predicted"/>
<keyword evidence="3" id="KW-1185">Reference proteome</keyword>
<sequence length="371" mass="40608">MLSRRQVLRAGLASATLLSLSGCAASHLGRRNASLQLLSAVDDDKGQHFITAVSQTGEQAFMVPVSERCHGGCPQPFGDHVVIFARRPGRQMHVINTRSGALQQSIHAGDGYHYYGHGVYSPDARYLYVTMNNYTNAEGLIRVYDAMDGYRAVTDYPLDGIGPHELRLHPDGETLIIALGGIETHPDYDRMKLNIASMRPALLLMDRRNGQITQRFAPSHHQLSCRHLDVSPQGVVIAGYQYEGPDMDTPPLIARLDTNSMRFSELELPYEEVKGLKNYTASIAISPSSPFTVITAPRGHRAIIINHHSGELVQRVPVPDVAGALPYGEDGFLVSSGLGGLFLLSPESNQAQPHGDYAVHWDNHLTPGVFS</sequence>
<evidence type="ECO:0000256" key="1">
    <source>
        <dbReference type="SAM" id="SignalP"/>
    </source>
</evidence>
<dbReference type="EMBL" id="RKKU01000008">
    <property type="protein sequence ID" value="ROZ85187.1"/>
    <property type="molecule type" value="Genomic_DNA"/>
</dbReference>
<name>A0ABX9XL61_9PSED</name>
<dbReference type="RefSeq" id="WP_123889232.1">
    <property type="nucleotide sequence ID" value="NZ_JBPYCX010000015.1"/>
</dbReference>
<dbReference type="PROSITE" id="PS51318">
    <property type="entry name" value="TAT"/>
    <property type="match status" value="1"/>
</dbReference>
<organism evidence="2 3">
    <name type="scientific">Pseudomonas neustonica</name>
    <dbReference type="NCBI Taxonomy" id="2487346"/>
    <lineage>
        <taxon>Bacteria</taxon>
        <taxon>Pseudomonadati</taxon>
        <taxon>Pseudomonadota</taxon>
        <taxon>Gammaproteobacteria</taxon>
        <taxon>Pseudomonadales</taxon>
        <taxon>Pseudomonadaceae</taxon>
        <taxon>Pseudomonas</taxon>
    </lineage>
</organism>
<gene>
    <name evidence="2" type="ORF">EF096_08660</name>
</gene>
<dbReference type="Gene3D" id="2.130.10.10">
    <property type="entry name" value="YVTN repeat-like/Quinoprotein amine dehydrogenase"/>
    <property type="match status" value="1"/>
</dbReference>
<dbReference type="Proteomes" id="UP000275199">
    <property type="component" value="Unassembled WGS sequence"/>
</dbReference>
<keyword evidence="1" id="KW-0732">Signal</keyword>
<protein>
    <submittedName>
        <fullName evidence="2">DUF1513 domain-containing protein</fullName>
    </submittedName>
</protein>
<evidence type="ECO:0000313" key="3">
    <source>
        <dbReference type="Proteomes" id="UP000275199"/>
    </source>
</evidence>
<dbReference type="PROSITE" id="PS51257">
    <property type="entry name" value="PROKAR_LIPOPROTEIN"/>
    <property type="match status" value="1"/>
</dbReference>
<dbReference type="InterPro" id="IPR008311">
    <property type="entry name" value="UCP028101"/>
</dbReference>
<dbReference type="Pfam" id="PF07433">
    <property type="entry name" value="DUF1513"/>
    <property type="match status" value="1"/>
</dbReference>
<dbReference type="InterPro" id="IPR011044">
    <property type="entry name" value="Quino_amine_DH_bsu"/>
</dbReference>
<comment type="caution">
    <text evidence="2">The sequence shown here is derived from an EMBL/GenBank/DDBJ whole genome shotgun (WGS) entry which is preliminary data.</text>
</comment>
<feature type="chain" id="PRO_5045305480" evidence="1">
    <location>
        <begin position="25"/>
        <end position="371"/>
    </location>
</feature>
<feature type="signal peptide" evidence="1">
    <location>
        <begin position="1"/>
        <end position="24"/>
    </location>
</feature>
<dbReference type="SUPFAM" id="SSF50969">
    <property type="entry name" value="YVTN repeat-like/Quinoprotein amine dehydrogenase"/>
    <property type="match status" value="1"/>
</dbReference>
<accession>A0ABX9XL61</accession>
<reference evidence="2 3" key="1">
    <citation type="submission" date="2018-11" db="EMBL/GenBank/DDBJ databases">
        <authorList>
            <person name="Jang G.I."/>
            <person name="Hwang C.Y."/>
        </authorList>
    </citation>
    <scope>NUCLEOTIDE SEQUENCE [LARGE SCALE GENOMIC DNA]</scope>
    <source>
        <strain evidence="2 3">SSM26</strain>
    </source>
</reference>
<evidence type="ECO:0000313" key="2">
    <source>
        <dbReference type="EMBL" id="ROZ85187.1"/>
    </source>
</evidence>